<accession>A0A8H5Y8G4</accession>
<evidence type="ECO:0000256" key="2">
    <source>
        <dbReference type="SAM" id="MobiDB-lite"/>
    </source>
</evidence>
<dbReference type="Pfam" id="PF24883">
    <property type="entry name" value="NPHP3_N"/>
    <property type="match status" value="1"/>
</dbReference>
<feature type="domain" description="Nephrocystin 3-like N-terminal" evidence="4">
    <location>
        <begin position="513"/>
        <end position="701"/>
    </location>
</feature>
<dbReference type="InterPro" id="IPR031350">
    <property type="entry name" value="Goodbye_dom"/>
</dbReference>
<dbReference type="SMART" id="SM00028">
    <property type="entry name" value="TPR"/>
    <property type="match status" value="3"/>
</dbReference>
<dbReference type="PANTHER" id="PTHR10039:SF17">
    <property type="entry name" value="FUNGAL STAND N-TERMINAL GOODBYE DOMAIN-CONTAINING PROTEIN-RELATED"/>
    <property type="match status" value="1"/>
</dbReference>
<proteinExistence type="predicted"/>
<dbReference type="InterPro" id="IPR011990">
    <property type="entry name" value="TPR-like_helical_dom_sf"/>
</dbReference>
<evidence type="ECO:0000256" key="1">
    <source>
        <dbReference type="ARBA" id="ARBA00022737"/>
    </source>
</evidence>
<name>A0A8H5Y8G4_9HYPO</name>
<evidence type="ECO:0000313" key="6">
    <source>
        <dbReference type="Proteomes" id="UP000532311"/>
    </source>
</evidence>
<organism evidence="5 6">
    <name type="scientific">Fusarium globosum</name>
    <dbReference type="NCBI Taxonomy" id="78864"/>
    <lineage>
        <taxon>Eukaryota</taxon>
        <taxon>Fungi</taxon>
        <taxon>Dikarya</taxon>
        <taxon>Ascomycota</taxon>
        <taxon>Pezizomycotina</taxon>
        <taxon>Sordariomycetes</taxon>
        <taxon>Hypocreomycetidae</taxon>
        <taxon>Hypocreales</taxon>
        <taxon>Nectriaceae</taxon>
        <taxon>Fusarium</taxon>
        <taxon>Fusarium fujikuroi species complex</taxon>
    </lineage>
</organism>
<dbReference type="PANTHER" id="PTHR10039">
    <property type="entry name" value="AMELOGENIN"/>
    <property type="match status" value="1"/>
</dbReference>
<sequence>MKHRQQTLAKTAKPIRRRRDRAHHPCPVEESSLFPPRRCSLLPLRKSPRHIRPSIQDVQRNGLPLCEVALFQNAAIPSPLAAKPERDTHLQLKVASRTSSLRSPAASARSIRSRSTRASLKDTYEARTWRNRLRRHSVKKFRRLRLRFQLPSNSFREVMHLQGTRESDDSPDHPFRNGEVSDHPLAAWELAKLLVGGFEAKSVSVAEAFTPSCIMASTGTEELTMEQLWDEAAKRFLARTGKGLNRKPPMTIDGVRKQIESRTDQTTDTDALNTLKHRKDIGLNILECLKLLGGIAAQGASVVFQPASVVFNAMSILLEAPKKIREFHEAIDEIFAVIAPSLSQFRIYERIEQFRKIDTDLTRAIHITMISLVDICALVITLKDPNSKWSKFKSNVKKALLDDDSGLSVELRKFRQAIHGQESIEATLTLEVALESRHEVSIILAKVFETGKWTEEIASKITTLQQAETKRAQDTTKKAYLSKIKEKLGIDEKELETNREMFKRICDSRVENSGSWLDEEEAYTSWADADAAKARPLLLLLGEKNTGRSTTVSTIIQKLKAKYKAQTERSSRVLLAWYFFPSLSDKADKGDPTPARTALKHIALQLAEQDMALAKGIASICEEKDNGTYFTDVSCESLWKDLKLGQPRGDTIYYFIFDGVEKLSKMHADSGTQFFGVIKEASQLPSTESDRSRIRLLVSGRGDAVKVLEGVKSPTINIAKSNGSDIESYIKREMGKYDIFQGNDSKDKASRKKINDKLLEMAGGSFFKVQSTLDRIKDLVDSGGQESELDDLLTESDWGREAISKNVVAELQEQLSPQNIDEINELLIWVVYGFEWLSVDQLEAALFLRFGSTPLQKLAKKLQGKYSRLFEVDGQVITVRRDLLSLVIKDPRQLRSVDDDAPKISATITITKGDITTVQNFLWTLFQKSVVEKFEFEPLAGQVTQNRGEIRVNGYDAHLAIVMQAISFLIKKPDTRTESLGRYLVWNLPKHLEELKNPERDHKVDNGAKKDIGSMIFDILGQGTIIRSHWKHFVDVPWFGNAAQISTFLTWLQDPDVTGHFGIYQTDWLDKVISSPNPQRALLFSMAREVGHRWLKSRENDPCEAYRSLIQYLSLEVPEGVLEVSDESLMTLGVDEESLLLDKAERWCKIVLQVTDGQSLWYERVGETARKVDEFDYAIAMFLKAITMPGVSWTCHRGLAQAYHQAGKLKEACESQKKALEILYDMKEPNPEDIWVTNMDLGKWHFELKEPDQATVFYEKALEAKQADEAYYRILEANLTSQSNDRTLDLVESMSHERSTKDGISRLGSTLLLMATDEDTYERYFTSLLSLTDSRDGILGMVLNAMDEAIQLAANKGLLFERSALRLYKGLALYYYGNEADKNLLTSAVTLWEECHSDAKKVIEETGTYVQWKWMWLGGQVISDIVRHYFKEATAANTEASALEKLGEIMTGHRISYDDNRVSPAESYIGAYETLQGNYTAARAHFRKNMLTAHEMLSDDTDENDADAYFVLFQCLLHTGDDINALIAFELTGPIEKTIEMRLGEIRGEDKAAAAELLEFVKEKFSKSDAAPTRYTAVLDELQRRIHLGNGEDEKATTSESYQRIYSLLVAKRPAAGDGDDPSHPPYEITYSDIVINWRYFCNGNCGGTWDFETDINICKYCWDTPFCQNCLPLLQQGTSKMLACDARHKWLHVPRWNLRESTGLRDGTVIMGGEIVDDRRVGGQRVKVKEWLSTIWKEWDIE</sequence>
<protein>
    <submittedName>
        <fullName evidence="5">NACHT TPR domain-containing protein</fullName>
    </submittedName>
</protein>
<feature type="domain" description="Fungal STAND N-terminal Goodbye" evidence="3">
    <location>
        <begin position="229"/>
        <end position="348"/>
    </location>
</feature>
<keyword evidence="1" id="KW-0677">Repeat</keyword>
<evidence type="ECO:0000259" key="3">
    <source>
        <dbReference type="Pfam" id="PF17109"/>
    </source>
</evidence>
<keyword evidence="6" id="KW-1185">Reference proteome</keyword>
<feature type="compositionally biased region" description="Basic residues" evidence="2">
    <location>
        <begin position="13"/>
        <end position="24"/>
    </location>
</feature>
<feature type="region of interest" description="Disordered" evidence="2">
    <location>
        <begin position="96"/>
        <end position="117"/>
    </location>
</feature>
<dbReference type="SUPFAM" id="SSF48452">
    <property type="entry name" value="TPR-like"/>
    <property type="match status" value="1"/>
</dbReference>
<dbReference type="InterPro" id="IPR019734">
    <property type="entry name" value="TPR_rpt"/>
</dbReference>
<dbReference type="InterPro" id="IPR056884">
    <property type="entry name" value="NPHP3-like_N"/>
</dbReference>
<dbReference type="Gene3D" id="1.25.40.10">
    <property type="entry name" value="Tetratricopeptide repeat domain"/>
    <property type="match status" value="1"/>
</dbReference>
<evidence type="ECO:0000259" key="4">
    <source>
        <dbReference type="Pfam" id="PF24883"/>
    </source>
</evidence>
<evidence type="ECO:0000313" key="5">
    <source>
        <dbReference type="EMBL" id="KAF5707056.1"/>
    </source>
</evidence>
<gene>
    <name evidence="5" type="ORF">FGLOB1_7139</name>
</gene>
<reference evidence="5 6" key="1">
    <citation type="submission" date="2020-05" db="EMBL/GenBank/DDBJ databases">
        <title>Identification and distribution of gene clusters putatively required for synthesis of sphingolipid metabolism inhibitors in phylogenetically diverse species of the filamentous fungus Fusarium.</title>
        <authorList>
            <person name="Kim H.-S."/>
            <person name="Busman M."/>
            <person name="Brown D.W."/>
            <person name="Divon H."/>
            <person name="Uhlig S."/>
            <person name="Proctor R.H."/>
        </authorList>
    </citation>
    <scope>NUCLEOTIDE SEQUENCE [LARGE SCALE GENOMIC DNA]</scope>
    <source>
        <strain evidence="5 6">NRRL 26131</strain>
    </source>
</reference>
<feature type="region of interest" description="Disordered" evidence="2">
    <location>
        <begin position="1"/>
        <end position="30"/>
    </location>
</feature>
<dbReference type="Proteomes" id="UP000532311">
    <property type="component" value="Unassembled WGS sequence"/>
</dbReference>
<dbReference type="Pfam" id="PF17109">
    <property type="entry name" value="Goodbye"/>
    <property type="match status" value="1"/>
</dbReference>
<dbReference type="EMBL" id="JAAQPF010000306">
    <property type="protein sequence ID" value="KAF5707056.1"/>
    <property type="molecule type" value="Genomic_DNA"/>
</dbReference>
<feature type="compositionally biased region" description="Low complexity" evidence="2">
    <location>
        <begin position="96"/>
        <end position="110"/>
    </location>
</feature>
<comment type="caution">
    <text evidence="5">The sequence shown here is derived from an EMBL/GenBank/DDBJ whole genome shotgun (WGS) entry which is preliminary data.</text>
</comment>